<dbReference type="Proteomes" id="UP000467840">
    <property type="component" value="Chromosome 7"/>
</dbReference>
<evidence type="ECO:0000313" key="2">
    <source>
        <dbReference type="EMBL" id="KAF2295060.1"/>
    </source>
</evidence>
<comment type="caution">
    <text evidence="2">The sequence shown here is derived from an EMBL/GenBank/DDBJ whole genome shotgun (WGS) entry which is preliminary data.</text>
</comment>
<reference evidence="2 3" key="1">
    <citation type="journal article" date="2020" name="Mol. Plant">
        <title>The Chromosome-Based Rubber Tree Genome Provides New Insights into Spurge Genome Evolution and Rubber Biosynthesis.</title>
        <authorList>
            <person name="Liu J."/>
            <person name="Shi C."/>
            <person name="Shi C.C."/>
            <person name="Li W."/>
            <person name="Zhang Q.J."/>
            <person name="Zhang Y."/>
            <person name="Li K."/>
            <person name="Lu H.F."/>
            <person name="Shi C."/>
            <person name="Zhu S.T."/>
            <person name="Xiao Z.Y."/>
            <person name="Nan H."/>
            <person name="Yue Y."/>
            <person name="Zhu X.G."/>
            <person name="Wu Y."/>
            <person name="Hong X.N."/>
            <person name="Fan G.Y."/>
            <person name="Tong Y."/>
            <person name="Zhang D."/>
            <person name="Mao C.L."/>
            <person name="Liu Y.L."/>
            <person name="Hao S.J."/>
            <person name="Liu W.Q."/>
            <person name="Lv M.Q."/>
            <person name="Zhang H.B."/>
            <person name="Liu Y."/>
            <person name="Hu-Tang G.R."/>
            <person name="Wang J.P."/>
            <person name="Wang J.H."/>
            <person name="Sun Y.H."/>
            <person name="Ni S.B."/>
            <person name="Chen W.B."/>
            <person name="Zhang X.C."/>
            <person name="Jiao Y.N."/>
            <person name="Eichler E.E."/>
            <person name="Li G.H."/>
            <person name="Liu X."/>
            <person name="Gao L.Z."/>
        </authorList>
    </citation>
    <scope>NUCLEOTIDE SEQUENCE [LARGE SCALE GENOMIC DNA]</scope>
    <source>
        <strain evidence="3">cv. GT1</strain>
        <tissue evidence="2">Leaf</tissue>
    </source>
</reference>
<gene>
    <name evidence="2" type="ORF">GH714_031312</name>
</gene>
<feature type="region of interest" description="Disordered" evidence="1">
    <location>
        <begin position="206"/>
        <end position="331"/>
    </location>
</feature>
<feature type="compositionally biased region" description="Basic and acidic residues" evidence="1">
    <location>
        <begin position="374"/>
        <end position="383"/>
    </location>
</feature>
<evidence type="ECO:0000313" key="3">
    <source>
        <dbReference type="Proteomes" id="UP000467840"/>
    </source>
</evidence>
<dbReference type="GO" id="GO:0005829">
    <property type="term" value="C:cytosol"/>
    <property type="evidence" value="ECO:0007669"/>
    <property type="project" value="TreeGrafter"/>
</dbReference>
<dbReference type="GO" id="GO:0009631">
    <property type="term" value="P:cold acclimation"/>
    <property type="evidence" value="ECO:0007669"/>
    <property type="project" value="TreeGrafter"/>
</dbReference>
<feature type="compositionally biased region" description="Basic and acidic residues" evidence="1">
    <location>
        <begin position="1"/>
        <end position="20"/>
    </location>
</feature>
<dbReference type="PANTHER" id="PTHR47877:SF3">
    <property type="entry name" value="LATE EMBRYOGENESIS ABUNDANT DOMAIN-CONTAINING PROTEIN _ LEA DOMAIN-CONTAINING PROTEIN"/>
    <property type="match status" value="1"/>
</dbReference>
<feature type="region of interest" description="Disordered" evidence="1">
    <location>
        <begin position="54"/>
        <end position="100"/>
    </location>
</feature>
<feature type="compositionally biased region" description="Basic and acidic residues" evidence="1">
    <location>
        <begin position="257"/>
        <end position="276"/>
    </location>
</feature>
<evidence type="ECO:0000256" key="1">
    <source>
        <dbReference type="SAM" id="MobiDB-lite"/>
    </source>
</evidence>
<proteinExistence type="predicted"/>
<organism evidence="2 3">
    <name type="scientific">Hevea brasiliensis</name>
    <name type="common">Para rubber tree</name>
    <name type="synonym">Siphonia brasiliensis</name>
    <dbReference type="NCBI Taxonomy" id="3981"/>
    <lineage>
        <taxon>Eukaryota</taxon>
        <taxon>Viridiplantae</taxon>
        <taxon>Streptophyta</taxon>
        <taxon>Embryophyta</taxon>
        <taxon>Tracheophyta</taxon>
        <taxon>Spermatophyta</taxon>
        <taxon>Magnoliopsida</taxon>
        <taxon>eudicotyledons</taxon>
        <taxon>Gunneridae</taxon>
        <taxon>Pentapetalae</taxon>
        <taxon>rosids</taxon>
        <taxon>fabids</taxon>
        <taxon>Malpighiales</taxon>
        <taxon>Euphorbiaceae</taxon>
        <taxon>Crotonoideae</taxon>
        <taxon>Micrandreae</taxon>
        <taxon>Hevea</taxon>
    </lineage>
</organism>
<sequence>MKGIDTSRDKDEAREQEKGKVSGTGGGGKSAGAYSVGKFENSVEALKGARERYEKAKERTSQGLGAAAEYAKEKGAQTKDSVLEGTQRTSQQIAEKGAQAKDTVLEGAGKTTQYAAEKGSQAKDSLVEGAQKTSQQMVEKGFRAKDTVLEGAQKITQYVAEKGSQAKDTVVEGAQKTSQYAKGKAAAAKEATGEVSDRAAVTGWTAAHYTTEKNGGGDQGSSESRSGSDRESCGARIQAFHVAKQAATSIGESMEEYTARKKEEAEKGLEARKAPEGQDGDYTEESQVRSTGREGGEQEAEPTESISKKVYPEASEEEQQEHHQWQQQRGRSLLGAISETIAEIAQTTKELLIGPSQPIAQDYAGYEANQTQYSKEEEHKSRG</sequence>
<dbReference type="AlphaFoldDB" id="A0A6A6L145"/>
<accession>A0A6A6L145</accession>
<feature type="compositionally biased region" description="Polar residues" evidence="1">
    <location>
        <begin position="78"/>
        <end position="93"/>
    </location>
</feature>
<evidence type="ECO:0008006" key="4">
    <source>
        <dbReference type="Google" id="ProtNLM"/>
    </source>
</evidence>
<protein>
    <recommendedName>
        <fullName evidence="4">Seed biotin-containing protein SBP65</fullName>
    </recommendedName>
</protein>
<name>A0A6A6L145_HEVBR</name>
<keyword evidence="3" id="KW-1185">Reference proteome</keyword>
<dbReference type="PANTHER" id="PTHR47877">
    <property type="entry name" value="LATE EMBRYOGENESIS ABUNDANT DOMAIN-CONTAINING PROTEIN / LEA DOMAIN-CONTAINING PROTEIN"/>
    <property type="match status" value="1"/>
</dbReference>
<dbReference type="EMBL" id="JAAGAX010000013">
    <property type="protein sequence ID" value="KAF2295060.1"/>
    <property type="molecule type" value="Genomic_DNA"/>
</dbReference>
<dbReference type="Gene3D" id="6.10.140.1430">
    <property type="match status" value="1"/>
</dbReference>
<feature type="region of interest" description="Disordered" evidence="1">
    <location>
        <begin position="1"/>
        <end position="37"/>
    </location>
</feature>
<feature type="region of interest" description="Disordered" evidence="1">
    <location>
        <begin position="363"/>
        <end position="383"/>
    </location>
</feature>